<accession>A0A557SY98</accession>
<dbReference type="EMBL" id="VOAH01000003">
    <property type="protein sequence ID" value="TVP41571.1"/>
    <property type="molecule type" value="Genomic_DNA"/>
</dbReference>
<dbReference type="AlphaFoldDB" id="A0A557SY98"/>
<protein>
    <submittedName>
        <fullName evidence="1">Uncharacterized protein</fullName>
    </submittedName>
</protein>
<evidence type="ECO:0000313" key="1">
    <source>
        <dbReference type="EMBL" id="TVP41571.1"/>
    </source>
</evidence>
<keyword evidence="2" id="KW-1185">Reference proteome</keyword>
<comment type="caution">
    <text evidence="1">The sequence shown here is derived from an EMBL/GenBank/DDBJ whole genome shotgun (WGS) entry which is preliminary data.</text>
</comment>
<sequence length="48" mass="5869">MVRTGKEKEQEYGRYFDVFLRWLYLNGNEGCSKLDLYDYLLKNNPYPK</sequence>
<name>A0A557SY98_9ARCH</name>
<reference evidence="1 2" key="1">
    <citation type="journal article" date="2019" name="Front. Microbiol.">
        <title>Ammonia Oxidation by the Arctic Terrestrial Thaumarchaeote Candidatus Nitrosocosmicus arcticus Is Stimulated by Increasing Temperatures.</title>
        <authorList>
            <person name="Alves R.J.E."/>
            <person name="Kerou M."/>
            <person name="Zappe A."/>
            <person name="Bittner R."/>
            <person name="Abby S.S."/>
            <person name="Schmidt H.A."/>
            <person name="Pfeifer K."/>
            <person name="Schleper C."/>
        </authorList>
    </citation>
    <scope>NUCLEOTIDE SEQUENCE [LARGE SCALE GENOMIC DNA]</scope>
    <source>
        <strain evidence="1 2">Kfb</strain>
    </source>
</reference>
<proteinExistence type="predicted"/>
<evidence type="ECO:0000313" key="2">
    <source>
        <dbReference type="Proteomes" id="UP000315289"/>
    </source>
</evidence>
<dbReference type="Proteomes" id="UP000315289">
    <property type="component" value="Unassembled WGS sequence"/>
</dbReference>
<organism evidence="1 2">
    <name type="scientific">Candidatus Nitrosocosmicus arcticus</name>
    <dbReference type="NCBI Taxonomy" id="2035267"/>
    <lineage>
        <taxon>Archaea</taxon>
        <taxon>Nitrososphaerota</taxon>
        <taxon>Nitrososphaeria</taxon>
        <taxon>Nitrososphaerales</taxon>
        <taxon>Nitrososphaeraceae</taxon>
        <taxon>Candidatus Nitrosocosmicus</taxon>
    </lineage>
</organism>
<gene>
    <name evidence="1" type="ORF">NARC_30286</name>
</gene>